<evidence type="ECO:0000256" key="4">
    <source>
        <dbReference type="ARBA" id="ARBA00010368"/>
    </source>
</evidence>
<dbReference type="GO" id="GO:0008270">
    <property type="term" value="F:zinc ion binding"/>
    <property type="evidence" value="ECO:0007669"/>
    <property type="project" value="InterPro"/>
</dbReference>
<dbReference type="Gene3D" id="2.30.40.10">
    <property type="entry name" value="Urease, subunit C, domain 1"/>
    <property type="match status" value="1"/>
</dbReference>
<dbReference type="PANTHER" id="PTHR43668:SF2">
    <property type="entry name" value="ALLANTOINASE"/>
    <property type="match status" value="1"/>
</dbReference>
<dbReference type="GO" id="GO:0050897">
    <property type="term" value="F:cobalt ion binding"/>
    <property type="evidence" value="ECO:0007669"/>
    <property type="project" value="InterPro"/>
</dbReference>
<gene>
    <name evidence="12" type="ORF">AVDCRST_MAG79-713</name>
</gene>
<sequence length="466" mass="50587">MKRTVIAHGTVAADYGVVRAHIVVEGERIAGLTTDDAVLHGADEFVDARGKVVLPGAIDMHSHFEDLEFTEREDFTTGTMAAAAGGFTTVMEHPLTVPLVTSAQIFRAKRERAETKVVVDFGLWGALTRPSLPEIAGQHAEGARGFKAFMPLSDPEYPHVSDAEFLEGMQTVAGLGSLVLVHAENDAILRASLAALRAAGRTDPLAHHESRPPFVEEEAVHRAIYLARHAGVRLQVVHGSTPETARLVAAARGEGQPVTLEVCPHHLLLDLDDLRRLGPYGRCAPPFRDRPLVEALWGRVLDGTVDSLVSDHAAYTHAEKDAGRDDIFEAPNGCQTIQETVPLVLDEAYHRRGMTLDHFARFSATNGARVAGLYPRKGTILPGGDADLAVYDLDDPWTVDPAAQQFTKNPWSPFAGRRVRARLDRTIVRGTSVFADGEIQVAPGHGRFLHGREPMTLPDPTMAASR</sequence>
<accession>A0A6J4TNZ2</accession>
<comment type="similarity">
    <text evidence="3">Belongs to the metallo-dependent hydrolases superfamily. Hydantoinase/dihydropyrimidinase family.</text>
</comment>
<organism evidence="12">
    <name type="scientific">uncultured Thermoleophilia bacterium</name>
    <dbReference type="NCBI Taxonomy" id="1497501"/>
    <lineage>
        <taxon>Bacteria</taxon>
        <taxon>Bacillati</taxon>
        <taxon>Actinomycetota</taxon>
        <taxon>Thermoleophilia</taxon>
        <taxon>environmental samples</taxon>
    </lineage>
</organism>
<dbReference type="NCBIfam" id="TIGR03178">
    <property type="entry name" value="allantoinase"/>
    <property type="match status" value="1"/>
</dbReference>
<dbReference type="EC" id="3.5.2.5" evidence="6"/>
<comment type="subunit">
    <text evidence="5">Homotetramer.</text>
</comment>
<dbReference type="EMBL" id="CADCWC010000136">
    <property type="protein sequence ID" value="CAA9528558.1"/>
    <property type="molecule type" value="Genomic_DNA"/>
</dbReference>
<dbReference type="InterPro" id="IPR011059">
    <property type="entry name" value="Metal-dep_hydrolase_composite"/>
</dbReference>
<evidence type="ECO:0000256" key="6">
    <source>
        <dbReference type="ARBA" id="ARBA00012863"/>
    </source>
</evidence>
<dbReference type="PANTHER" id="PTHR43668">
    <property type="entry name" value="ALLANTOINASE"/>
    <property type="match status" value="1"/>
</dbReference>
<comment type="pathway">
    <text evidence="2">Nitrogen metabolism; (S)-allantoin degradation; allantoate from (S)-allantoin: step 1/1.</text>
</comment>
<reference evidence="12" key="1">
    <citation type="submission" date="2020-02" db="EMBL/GenBank/DDBJ databases">
        <authorList>
            <person name="Meier V. D."/>
        </authorList>
    </citation>
    <scope>NUCLEOTIDE SEQUENCE</scope>
    <source>
        <strain evidence="12">AVDCRST_MAG79</strain>
    </source>
</reference>
<evidence type="ECO:0000256" key="10">
    <source>
        <dbReference type="SAM" id="MobiDB-lite"/>
    </source>
</evidence>
<dbReference type="Pfam" id="PF01979">
    <property type="entry name" value="Amidohydro_1"/>
    <property type="match status" value="1"/>
</dbReference>
<evidence type="ECO:0000256" key="3">
    <source>
        <dbReference type="ARBA" id="ARBA00008829"/>
    </source>
</evidence>
<dbReference type="GO" id="GO:0006145">
    <property type="term" value="P:purine nucleobase catabolic process"/>
    <property type="evidence" value="ECO:0007669"/>
    <property type="project" value="TreeGrafter"/>
</dbReference>
<comment type="similarity">
    <text evidence="4">Belongs to the metallo-dependent hydrolases superfamily. Allantoinase family.</text>
</comment>
<feature type="region of interest" description="Disordered" evidence="10">
    <location>
        <begin position="445"/>
        <end position="466"/>
    </location>
</feature>
<keyword evidence="9" id="KW-0862">Zinc</keyword>
<evidence type="ECO:0000256" key="7">
    <source>
        <dbReference type="ARBA" id="ARBA00022723"/>
    </source>
</evidence>
<dbReference type="GO" id="GO:0004038">
    <property type="term" value="F:allantoinase activity"/>
    <property type="evidence" value="ECO:0007669"/>
    <property type="project" value="UniProtKB-EC"/>
</dbReference>
<dbReference type="InterPro" id="IPR050138">
    <property type="entry name" value="DHOase/Allantoinase_Hydrolase"/>
</dbReference>
<dbReference type="GO" id="GO:0000256">
    <property type="term" value="P:allantoin catabolic process"/>
    <property type="evidence" value="ECO:0007669"/>
    <property type="project" value="InterPro"/>
</dbReference>
<dbReference type="Gene3D" id="3.20.20.140">
    <property type="entry name" value="Metal-dependent hydrolases"/>
    <property type="match status" value="1"/>
</dbReference>
<dbReference type="FunFam" id="3.20.20.140:FF:000174">
    <property type="entry name" value="Dihydropyrimidinase-related protein 2"/>
    <property type="match status" value="1"/>
</dbReference>
<comment type="cofactor">
    <cofactor evidence="1">
        <name>Zn(2+)</name>
        <dbReference type="ChEBI" id="CHEBI:29105"/>
    </cofactor>
</comment>
<dbReference type="InterPro" id="IPR017593">
    <property type="entry name" value="Allantoinase"/>
</dbReference>
<dbReference type="SUPFAM" id="SSF51556">
    <property type="entry name" value="Metallo-dependent hydrolases"/>
    <property type="match status" value="1"/>
</dbReference>
<feature type="domain" description="Amidohydrolase-related" evidence="11">
    <location>
        <begin position="52"/>
        <end position="431"/>
    </location>
</feature>
<evidence type="ECO:0000256" key="8">
    <source>
        <dbReference type="ARBA" id="ARBA00022801"/>
    </source>
</evidence>
<dbReference type="InterPro" id="IPR032466">
    <property type="entry name" value="Metal_Hydrolase"/>
</dbReference>
<dbReference type="AlphaFoldDB" id="A0A6J4TNZ2"/>
<evidence type="ECO:0000256" key="2">
    <source>
        <dbReference type="ARBA" id="ARBA00004968"/>
    </source>
</evidence>
<proteinExistence type="inferred from homology"/>
<dbReference type="GO" id="GO:0005737">
    <property type="term" value="C:cytoplasm"/>
    <property type="evidence" value="ECO:0007669"/>
    <property type="project" value="TreeGrafter"/>
</dbReference>
<evidence type="ECO:0000256" key="9">
    <source>
        <dbReference type="ARBA" id="ARBA00022833"/>
    </source>
</evidence>
<dbReference type="InterPro" id="IPR006680">
    <property type="entry name" value="Amidohydro-rel"/>
</dbReference>
<evidence type="ECO:0000259" key="11">
    <source>
        <dbReference type="Pfam" id="PF01979"/>
    </source>
</evidence>
<dbReference type="SUPFAM" id="SSF51338">
    <property type="entry name" value="Composite domain of metallo-dependent hydrolases"/>
    <property type="match status" value="1"/>
</dbReference>
<keyword evidence="8 12" id="KW-0378">Hydrolase</keyword>
<evidence type="ECO:0000256" key="1">
    <source>
        <dbReference type="ARBA" id="ARBA00001947"/>
    </source>
</evidence>
<protein>
    <recommendedName>
        <fullName evidence="6">allantoinase</fullName>
        <ecNumber evidence="6">3.5.2.5</ecNumber>
    </recommendedName>
</protein>
<name>A0A6J4TNZ2_9ACTN</name>
<keyword evidence="7" id="KW-0479">Metal-binding</keyword>
<evidence type="ECO:0000256" key="5">
    <source>
        <dbReference type="ARBA" id="ARBA00011881"/>
    </source>
</evidence>
<evidence type="ECO:0000313" key="12">
    <source>
        <dbReference type="EMBL" id="CAA9528558.1"/>
    </source>
</evidence>